<dbReference type="Gene3D" id="1.10.1030.10">
    <property type="entry name" value="Carbamoyl-phosphate synthetase, large subunit oligomerisation domain"/>
    <property type="match status" value="1"/>
</dbReference>
<evidence type="ECO:0000256" key="6">
    <source>
        <dbReference type="ARBA" id="ARBA00022605"/>
    </source>
</evidence>
<dbReference type="NCBIfam" id="NF003671">
    <property type="entry name" value="PRK05294.1"/>
    <property type="match status" value="1"/>
</dbReference>
<dbReference type="PATRIC" id="fig|1618445.3.peg.794"/>
<dbReference type="EMBL" id="LCOY01000027">
    <property type="protein sequence ID" value="KKU87452.1"/>
    <property type="molecule type" value="Genomic_DNA"/>
</dbReference>
<comment type="pathway">
    <text evidence="2">Amino-acid biosynthesis; L-arginine biosynthesis.</text>
</comment>
<keyword evidence="10 15" id="KW-0067">ATP-binding</keyword>
<evidence type="ECO:0000256" key="14">
    <source>
        <dbReference type="ARBA" id="ARBA00047359"/>
    </source>
</evidence>
<evidence type="ECO:0000256" key="1">
    <source>
        <dbReference type="ARBA" id="ARBA00001936"/>
    </source>
</evidence>
<dbReference type="PROSITE" id="PS50975">
    <property type="entry name" value="ATP_GRASP"/>
    <property type="match status" value="2"/>
</dbReference>
<dbReference type="GO" id="GO:0006541">
    <property type="term" value="P:glutamine metabolic process"/>
    <property type="evidence" value="ECO:0007669"/>
    <property type="project" value="TreeGrafter"/>
</dbReference>
<dbReference type="SMART" id="SM01096">
    <property type="entry name" value="CPSase_L_D3"/>
    <property type="match status" value="1"/>
</dbReference>
<dbReference type="SUPFAM" id="SSF56059">
    <property type="entry name" value="Glutathione synthetase ATP-binding domain-like"/>
    <property type="match status" value="2"/>
</dbReference>
<dbReference type="GO" id="GO:0005737">
    <property type="term" value="C:cytoplasm"/>
    <property type="evidence" value="ECO:0007669"/>
    <property type="project" value="TreeGrafter"/>
</dbReference>
<comment type="catalytic activity">
    <reaction evidence="14">
        <text>hydrogencarbonate + NH4(+) + 2 ATP = carbamoyl phosphate + 2 ADP + phosphate + 2 H(+)</text>
        <dbReference type="Rhea" id="RHEA:18029"/>
        <dbReference type="ChEBI" id="CHEBI:15378"/>
        <dbReference type="ChEBI" id="CHEBI:17544"/>
        <dbReference type="ChEBI" id="CHEBI:28938"/>
        <dbReference type="ChEBI" id="CHEBI:30616"/>
        <dbReference type="ChEBI" id="CHEBI:43474"/>
        <dbReference type="ChEBI" id="CHEBI:58228"/>
        <dbReference type="ChEBI" id="CHEBI:456216"/>
        <dbReference type="EC" id="6.3.4.16"/>
    </reaction>
</comment>
<keyword evidence="7" id="KW-0479">Metal-binding</keyword>
<evidence type="ECO:0000256" key="5">
    <source>
        <dbReference type="ARBA" id="ARBA00022598"/>
    </source>
</evidence>
<dbReference type="Pfam" id="PF02787">
    <property type="entry name" value="CPSase_L_D3"/>
    <property type="match status" value="1"/>
</dbReference>
<dbReference type="SUPFAM" id="SSF48108">
    <property type="entry name" value="Carbamoyl phosphate synthetase, large subunit connection domain"/>
    <property type="match status" value="1"/>
</dbReference>
<dbReference type="PRINTS" id="PR00098">
    <property type="entry name" value="CPSASE"/>
</dbReference>
<dbReference type="Gene3D" id="3.30.470.20">
    <property type="entry name" value="ATP-grasp fold, B domain"/>
    <property type="match status" value="2"/>
</dbReference>
<organism evidence="17 18">
    <name type="scientific">Candidatus Gottesmanbacteria bacterium GW2011_GWA2_47_9</name>
    <dbReference type="NCBI Taxonomy" id="1618445"/>
    <lineage>
        <taxon>Bacteria</taxon>
        <taxon>Candidatus Gottesmaniibacteriota</taxon>
    </lineage>
</organism>
<dbReference type="AlphaFoldDB" id="A0A0G1U044"/>
<dbReference type="GO" id="GO:0006526">
    <property type="term" value="P:L-arginine biosynthetic process"/>
    <property type="evidence" value="ECO:0007669"/>
    <property type="project" value="UniProtKB-KW"/>
</dbReference>
<feature type="domain" description="ATP-grasp" evidence="16">
    <location>
        <begin position="667"/>
        <end position="746"/>
    </location>
</feature>
<comment type="similarity">
    <text evidence="3">Belongs to the CarB family.</text>
</comment>
<evidence type="ECO:0000256" key="7">
    <source>
        <dbReference type="ARBA" id="ARBA00022723"/>
    </source>
</evidence>
<keyword evidence="11" id="KW-0460">Magnesium</keyword>
<dbReference type="Pfam" id="PF25596">
    <property type="entry name" value="CPSase_L_D1"/>
    <property type="match status" value="2"/>
</dbReference>
<keyword evidence="6" id="KW-0028">Amino-acid biosynthesis</keyword>
<dbReference type="PANTHER" id="PTHR11405">
    <property type="entry name" value="CARBAMOYLTRANSFERASE FAMILY MEMBER"/>
    <property type="match status" value="1"/>
</dbReference>
<dbReference type="InterPro" id="IPR058047">
    <property type="entry name" value="CPSase_preATP-grasp"/>
</dbReference>
<dbReference type="FunFam" id="3.30.470.20:FF:000001">
    <property type="entry name" value="Carbamoyl-phosphate synthase large chain"/>
    <property type="match status" value="1"/>
</dbReference>
<dbReference type="FunFam" id="1.10.1030.10:FF:000002">
    <property type="entry name" value="Carbamoyl-phosphate synthase large chain"/>
    <property type="match status" value="1"/>
</dbReference>
<keyword evidence="8" id="KW-0677">Repeat</keyword>
<dbReference type="Proteomes" id="UP000034739">
    <property type="component" value="Unassembled WGS sequence"/>
</dbReference>
<dbReference type="InterPro" id="IPR005483">
    <property type="entry name" value="CPSase_dom"/>
</dbReference>
<dbReference type="Pfam" id="PF02786">
    <property type="entry name" value="CPSase_L_D2"/>
    <property type="match status" value="2"/>
</dbReference>
<evidence type="ECO:0000259" key="16">
    <source>
        <dbReference type="PROSITE" id="PS50975"/>
    </source>
</evidence>
<keyword evidence="5" id="KW-0436">Ligase</keyword>
<dbReference type="GO" id="GO:0004088">
    <property type="term" value="F:carbamoyl-phosphate synthase (glutamine-hydrolyzing) activity"/>
    <property type="evidence" value="ECO:0007669"/>
    <property type="project" value="TreeGrafter"/>
</dbReference>
<comment type="cofactor">
    <cofactor evidence="1">
        <name>Mn(2+)</name>
        <dbReference type="ChEBI" id="CHEBI:29035"/>
    </cofactor>
</comment>
<dbReference type="FunFam" id="3.40.50.20:FF:000002">
    <property type="entry name" value="Carbamoyl-phosphate synthase large chain"/>
    <property type="match status" value="1"/>
</dbReference>
<sequence length="766" mass="84333">MKRIQKVLLLGSGALKIGEAGEFDYSGTQAIKALKEEGVQIILVNPNIATIQTSEGYADKIYFLPVTAPFVAKVIAKEKPDGILLSFGGQTALNCGIELHKTGVLKRHNVVILGTPIAAIIATEDREKFSARLHRIGLKTAKGKVVTSVGEGLTLAKQLGYPVMLRTGFALGGTGSGIAKNATILKALLNSAFSVGSQVILEECLYGWKEVEYEVVRDKDDNCITVCNMENFDPVGIHTGESIVVAPSQTLTDREYFELRDISIRTIRELGIVGECNIQFALHPKSGDWRIIEVNARLSRSSALASKATGYPLAYIAAKLALGKTLADLRNSVTKSTSAFFEPSLDYIVVKIPRWDLEKYTNVDLTIGSEMKSVGEVMAIARTFKEAIQKAVRASGQGYEGVVDEREMKQIMGQIRARLKTPDPRRLFVIGAAMAKGITVDEIAKLTGIDRWYLYSIKRIVGTYNKLKTASDLSKDVLADAKRQGFSDKQISVVRQMSEDEVRRKRKKFGIVPQVLRIDTMAGEFPAKTNYLYMTYAAKQSDHTPTSEHKIIVLGSGPYSIGTSVEFDWCAVTTVARLRHHGIKSIMVNCNPETVSTDYDHSDYLYFEELSLERVLDIYDLERSPFILSVGGQTPNNLAPKLDKLGIPILGSDAKTIVAAENRHAFSKLLDDLGIRQPAWGEAKSPAESLAMAKRVGFPVLIRPSFVLSGKAMLVIENEEQLATYLRHLDLEISKHPLVISKFLQGATECDFDGFNIPCSWMQSAL</sequence>
<dbReference type="InterPro" id="IPR036897">
    <property type="entry name" value="CarbamoylP_synth_lsu_oligo_sf"/>
</dbReference>
<dbReference type="InterPro" id="IPR005480">
    <property type="entry name" value="CPSase_lsu_oligo"/>
</dbReference>
<evidence type="ECO:0000256" key="11">
    <source>
        <dbReference type="ARBA" id="ARBA00022842"/>
    </source>
</evidence>
<keyword evidence="12" id="KW-0665">Pyrimidine biosynthesis</keyword>
<dbReference type="InterPro" id="IPR006275">
    <property type="entry name" value="CPSase_lsu"/>
</dbReference>
<evidence type="ECO:0000256" key="9">
    <source>
        <dbReference type="ARBA" id="ARBA00022741"/>
    </source>
</evidence>
<dbReference type="PROSITE" id="PS00867">
    <property type="entry name" value="CPSASE_2"/>
    <property type="match status" value="1"/>
</dbReference>
<dbReference type="FunFam" id="3.40.50.20:FF:000001">
    <property type="entry name" value="Carbamoyl-phosphate synthase large chain"/>
    <property type="match status" value="1"/>
</dbReference>
<dbReference type="InterPro" id="IPR016185">
    <property type="entry name" value="PreATP-grasp_dom_sf"/>
</dbReference>
<keyword evidence="13" id="KW-0464">Manganese</keyword>
<dbReference type="InterPro" id="IPR011761">
    <property type="entry name" value="ATP-grasp"/>
</dbReference>
<reference evidence="17 18" key="1">
    <citation type="journal article" date="2015" name="Nature">
        <title>rRNA introns, odd ribosomes, and small enigmatic genomes across a large radiation of phyla.</title>
        <authorList>
            <person name="Brown C.T."/>
            <person name="Hug L.A."/>
            <person name="Thomas B.C."/>
            <person name="Sharon I."/>
            <person name="Castelle C.J."/>
            <person name="Singh A."/>
            <person name="Wilkins M.J."/>
            <person name="Williams K.H."/>
            <person name="Banfield J.F."/>
        </authorList>
    </citation>
    <scope>NUCLEOTIDE SEQUENCE [LARGE SCALE GENOMIC DNA]</scope>
</reference>
<accession>A0A0G1U044</accession>
<dbReference type="Gene3D" id="3.40.50.20">
    <property type="match status" value="2"/>
</dbReference>
<dbReference type="GO" id="GO:0005524">
    <property type="term" value="F:ATP binding"/>
    <property type="evidence" value="ECO:0007669"/>
    <property type="project" value="UniProtKB-UniRule"/>
</dbReference>
<evidence type="ECO:0000256" key="8">
    <source>
        <dbReference type="ARBA" id="ARBA00022737"/>
    </source>
</evidence>
<gene>
    <name evidence="17" type="ORF">UY16_C0027G0012</name>
</gene>
<dbReference type="NCBIfam" id="NF009455">
    <property type="entry name" value="PRK12815.1"/>
    <property type="match status" value="1"/>
</dbReference>
<dbReference type="SUPFAM" id="SSF52440">
    <property type="entry name" value="PreATP-grasp domain"/>
    <property type="match status" value="2"/>
</dbReference>
<evidence type="ECO:0000313" key="18">
    <source>
        <dbReference type="Proteomes" id="UP000034739"/>
    </source>
</evidence>
<evidence type="ECO:0000256" key="4">
    <source>
        <dbReference type="ARBA" id="ARBA00022571"/>
    </source>
</evidence>
<comment type="caution">
    <text evidence="17">The sequence shown here is derived from an EMBL/GenBank/DDBJ whole genome shotgun (WGS) entry which is preliminary data.</text>
</comment>
<dbReference type="GO" id="GO:0004087">
    <property type="term" value="F:carbamoyl-phosphate synthase (ammonia) activity"/>
    <property type="evidence" value="ECO:0007669"/>
    <property type="project" value="UniProtKB-EC"/>
</dbReference>
<protein>
    <submittedName>
        <fullName evidence="17">Carbamoyl-phosphate synthase large subunit</fullName>
    </submittedName>
</protein>
<keyword evidence="4" id="KW-0055">Arginine biosynthesis</keyword>
<evidence type="ECO:0000256" key="15">
    <source>
        <dbReference type="PROSITE-ProRule" id="PRU00409"/>
    </source>
</evidence>
<name>A0A0G1U044_9BACT</name>
<keyword evidence="9 15" id="KW-0547">Nucleotide-binding</keyword>
<evidence type="ECO:0000313" key="17">
    <source>
        <dbReference type="EMBL" id="KKU87452.1"/>
    </source>
</evidence>
<dbReference type="PROSITE" id="PS00866">
    <property type="entry name" value="CPSASE_1"/>
    <property type="match status" value="1"/>
</dbReference>
<dbReference type="InterPro" id="IPR005479">
    <property type="entry name" value="CPAse_ATP-bd"/>
</dbReference>
<evidence type="ECO:0000256" key="3">
    <source>
        <dbReference type="ARBA" id="ARBA00009799"/>
    </source>
</evidence>
<proteinExistence type="inferred from homology"/>
<evidence type="ECO:0000256" key="13">
    <source>
        <dbReference type="ARBA" id="ARBA00023211"/>
    </source>
</evidence>
<dbReference type="PANTHER" id="PTHR11405:SF53">
    <property type="entry name" value="CARBAMOYL-PHOSPHATE SYNTHASE [AMMONIA], MITOCHONDRIAL"/>
    <property type="match status" value="1"/>
</dbReference>
<evidence type="ECO:0000256" key="2">
    <source>
        <dbReference type="ARBA" id="ARBA00004730"/>
    </source>
</evidence>
<dbReference type="GO" id="GO:0046872">
    <property type="term" value="F:metal ion binding"/>
    <property type="evidence" value="ECO:0007669"/>
    <property type="project" value="UniProtKB-KW"/>
</dbReference>
<evidence type="ECO:0000256" key="12">
    <source>
        <dbReference type="ARBA" id="ARBA00022975"/>
    </source>
</evidence>
<evidence type="ECO:0000256" key="10">
    <source>
        <dbReference type="ARBA" id="ARBA00022840"/>
    </source>
</evidence>
<dbReference type="GO" id="GO:0006221">
    <property type="term" value="P:pyrimidine nucleotide biosynthetic process"/>
    <property type="evidence" value="ECO:0007669"/>
    <property type="project" value="UniProtKB-KW"/>
</dbReference>
<dbReference type="NCBIfam" id="TIGR01369">
    <property type="entry name" value="CPSaseII_lrg"/>
    <property type="match status" value="1"/>
</dbReference>
<feature type="domain" description="ATP-grasp" evidence="16">
    <location>
        <begin position="130"/>
        <end position="322"/>
    </location>
</feature>